<dbReference type="Proteomes" id="UP001054252">
    <property type="component" value="Unassembled WGS sequence"/>
</dbReference>
<name>A0AAV5JUD8_9ROSI</name>
<reference evidence="1 2" key="1">
    <citation type="journal article" date="2021" name="Commun. Biol.">
        <title>The genome of Shorea leprosula (Dipterocarpaceae) highlights the ecological relevance of drought in aseasonal tropical rainforests.</title>
        <authorList>
            <person name="Ng K.K.S."/>
            <person name="Kobayashi M.J."/>
            <person name="Fawcett J.A."/>
            <person name="Hatakeyama M."/>
            <person name="Paape T."/>
            <person name="Ng C.H."/>
            <person name="Ang C.C."/>
            <person name="Tnah L.H."/>
            <person name="Lee C.T."/>
            <person name="Nishiyama T."/>
            <person name="Sese J."/>
            <person name="O'Brien M.J."/>
            <person name="Copetti D."/>
            <person name="Mohd Noor M.I."/>
            <person name="Ong R.C."/>
            <person name="Putra M."/>
            <person name="Sireger I.Z."/>
            <person name="Indrioko S."/>
            <person name="Kosugi Y."/>
            <person name="Izuno A."/>
            <person name="Isagi Y."/>
            <person name="Lee S.L."/>
            <person name="Shimizu K.K."/>
        </authorList>
    </citation>
    <scope>NUCLEOTIDE SEQUENCE [LARGE SCALE GENOMIC DNA]</scope>
    <source>
        <strain evidence="1">214</strain>
    </source>
</reference>
<evidence type="ECO:0000313" key="1">
    <source>
        <dbReference type="EMBL" id="GKV18214.1"/>
    </source>
</evidence>
<organism evidence="1 2">
    <name type="scientific">Rubroshorea leprosula</name>
    <dbReference type="NCBI Taxonomy" id="152421"/>
    <lineage>
        <taxon>Eukaryota</taxon>
        <taxon>Viridiplantae</taxon>
        <taxon>Streptophyta</taxon>
        <taxon>Embryophyta</taxon>
        <taxon>Tracheophyta</taxon>
        <taxon>Spermatophyta</taxon>
        <taxon>Magnoliopsida</taxon>
        <taxon>eudicotyledons</taxon>
        <taxon>Gunneridae</taxon>
        <taxon>Pentapetalae</taxon>
        <taxon>rosids</taxon>
        <taxon>malvids</taxon>
        <taxon>Malvales</taxon>
        <taxon>Dipterocarpaceae</taxon>
        <taxon>Rubroshorea</taxon>
    </lineage>
</organism>
<protein>
    <submittedName>
        <fullName evidence="1">Uncharacterized protein</fullName>
    </submittedName>
</protein>
<proteinExistence type="predicted"/>
<comment type="caution">
    <text evidence="1">The sequence shown here is derived from an EMBL/GenBank/DDBJ whole genome shotgun (WGS) entry which is preliminary data.</text>
</comment>
<dbReference type="AlphaFoldDB" id="A0AAV5JUD8"/>
<gene>
    <name evidence="1" type="ORF">SLEP1_g28627</name>
</gene>
<evidence type="ECO:0000313" key="2">
    <source>
        <dbReference type="Proteomes" id="UP001054252"/>
    </source>
</evidence>
<keyword evidence="2" id="KW-1185">Reference proteome</keyword>
<accession>A0AAV5JUD8</accession>
<dbReference type="EMBL" id="BPVZ01000049">
    <property type="protein sequence ID" value="GKV18214.1"/>
    <property type="molecule type" value="Genomic_DNA"/>
</dbReference>
<sequence length="35" mass="3874">MTVRVGHCWYNSLKGVETVDHVVVCTGWISISEPA</sequence>